<dbReference type="InParanoid" id="A0A448YI57"/>
<dbReference type="OrthoDB" id="7668193at2759"/>
<name>A0A448YI57_BRENA</name>
<evidence type="ECO:0000313" key="2">
    <source>
        <dbReference type="Proteomes" id="UP000290900"/>
    </source>
</evidence>
<keyword evidence="2" id="KW-1185">Reference proteome</keyword>
<dbReference type="AlphaFoldDB" id="A0A448YI57"/>
<dbReference type="Gene3D" id="2.130.10.10">
    <property type="entry name" value="YVTN repeat-like/Quinoprotein amine dehydrogenase"/>
    <property type="match status" value="1"/>
</dbReference>
<gene>
    <name evidence="1" type="ORF">BRENAR_LOCUS1296</name>
</gene>
<protein>
    <submittedName>
        <fullName evidence="1">DEKNAAC101424</fullName>
    </submittedName>
</protein>
<accession>A0A448YI57</accession>
<dbReference type="Proteomes" id="UP000290900">
    <property type="component" value="Unassembled WGS sequence"/>
</dbReference>
<dbReference type="FunCoup" id="A0A448YI57">
    <property type="interactions" value="51"/>
</dbReference>
<dbReference type="SUPFAM" id="SSF50998">
    <property type="entry name" value="Quinoprotein alcohol dehydrogenase-like"/>
    <property type="match status" value="1"/>
</dbReference>
<dbReference type="InterPro" id="IPR011047">
    <property type="entry name" value="Quinoprotein_ADH-like_sf"/>
</dbReference>
<reference evidence="1 2" key="1">
    <citation type="submission" date="2018-12" db="EMBL/GenBank/DDBJ databases">
        <authorList>
            <person name="Tiukova I."/>
            <person name="Dainat J."/>
        </authorList>
    </citation>
    <scope>NUCLEOTIDE SEQUENCE [LARGE SCALE GENOMIC DNA]</scope>
</reference>
<sequence length="295" mass="33457">MPVNMLNFSNVEMQHDWLVTPATQDSNNFDVYEIKPPENSLHRILKGVDVTKFGNIEEPKLEDSMGSLGLDNRRGFGIVMKVAWIDDSHLVVAYENGYVVTFEHSDSIQAVAFNSALSPEPVTSLLYDGARDILLAASASDKLCIIKASQRGDTTSGTSIHHIRHRGIGDLAVSTDGTIGLITWDGYARFFHYNEDKTDVDFVFKVKRQMPSIADNRPNSTDDIKQQDFLHPQKSSVVAFSRTQVSYRKIKEQNQIEYNNGMSKNLIRRRLERDFDHHWMLIGYKDGRVAVYNVT</sequence>
<dbReference type="InterPro" id="IPR015943">
    <property type="entry name" value="WD40/YVTN_repeat-like_dom_sf"/>
</dbReference>
<proteinExistence type="predicted"/>
<dbReference type="STRING" id="13370.A0A448YI57"/>
<evidence type="ECO:0000313" key="1">
    <source>
        <dbReference type="EMBL" id="VEU20561.1"/>
    </source>
</evidence>
<organism evidence="1 2">
    <name type="scientific">Brettanomyces naardenensis</name>
    <name type="common">Yeast</name>
    <dbReference type="NCBI Taxonomy" id="13370"/>
    <lineage>
        <taxon>Eukaryota</taxon>
        <taxon>Fungi</taxon>
        <taxon>Dikarya</taxon>
        <taxon>Ascomycota</taxon>
        <taxon>Saccharomycotina</taxon>
        <taxon>Pichiomycetes</taxon>
        <taxon>Pichiales</taxon>
        <taxon>Pichiaceae</taxon>
        <taxon>Brettanomyces</taxon>
    </lineage>
</organism>
<dbReference type="EMBL" id="CAACVR010000005">
    <property type="protein sequence ID" value="VEU20561.1"/>
    <property type="molecule type" value="Genomic_DNA"/>
</dbReference>